<feature type="domain" description="BRCT" evidence="10">
    <location>
        <begin position="15"/>
        <end position="93"/>
    </location>
</feature>
<feature type="compositionally biased region" description="Low complexity" evidence="9">
    <location>
        <begin position="780"/>
        <end position="789"/>
    </location>
</feature>
<dbReference type="Pfam" id="PF11626">
    <property type="entry name" value="Rap1_C"/>
    <property type="match status" value="1"/>
</dbReference>
<comment type="function">
    <text evidence="8">Involved in the regulation of telomere length, clustering and has a specific role in telomere position effect (TPE).</text>
</comment>
<dbReference type="SUPFAM" id="SSF52113">
    <property type="entry name" value="BRCT domain"/>
    <property type="match status" value="1"/>
</dbReference>
<dbReference type="Gene3D" id="1.10.150.60">
    <property type="entry name" value="ARID DNA-binding domain"/>
    <property type="match status" value="1"/>
</dbReference>
<evidence type="ECO:0000256" key="7">
    <source>
        <dbReference type="ARBA" id="ARBA00023242"/>
    </source>
</evidence>
<evidence type="ECO:0000256" key="9">
    <source>
        <dbReference type="SAM" id="MobiDB-lite"/>
    </source>
</evidence>
<dbReference type="Gene3D" id="3.40.50.10190">
    <property type="entry name" value="BRCT domain"/>
    <property type="match status" value="1"/>
</dbReference>
<dbReference type="GO" id="GO:0070187">
    <property type="term" value="C:shelterin complex"/>
    <property type="evidence" value="ECO:0007669"/>
    <property type="project" value="TreeGrafter"/>
</dbReference>
<proteinExistence type="inferred from homology"/>
<dbReference type="Pfam" id="PF01388">
    <property type="entry name" value="ARID"/>
    <property type="match status" value="1"/>
</dbReference>
<dbReference type="InterPro" id="IPR039595">
    <property type="entry name" value="TE2IP/Rap1"/>
</dbReference>
<name>A0A136IZS8_9PEZI</name>
<dbReference type="Gene3D" id="1.10.10.60">
    <property type="entry name" value="Homeodomain-like"/>
    <property type="match status" value="2"/>
</dbReference>
<feature type="compositionally biased region" description="Polar residues" evidence="9">
    <location>
        <begin position="333"/>
        <end position="342"/>
    </location>
</feature>
<dbReference type="EMBL" id="KQ964252">
    <property type="protein sequence ID" value="KXJ90490.1"/>
    <property type="molecule type" value="Genomic_DNA"/>
</dbReference>
<feature type="compositionally biased region" description="Polar residues" evidence="9">
    <location>
        <begin position="646"/>
        <end position="658"/>
    </location>
</feature>
<evidence type="ECO:0000259" key="11">
    <source>
        <dbReference type="PROSITE" id="PS51011"/>
    </source>
</evidence>
<feature type="compositionally biased region" description="Basic and acidic residues" evidence="9">
    <location>
        <begin position="561"/>
        <end position="576"/>
    </location>
</feature>
<feature type="compositionally biased region" description="Polar residues" evidence="9">
    <location>
        <begin position="357"/>
        <end position="371"/>
    </location>
</feature>
<keyword evidence="4" id="KW-0805">Transcription regulation</keyword>
<dbReference type="InterPro" id="IPR036420">
    <property type="entry name" value="BRCT_dom_sf"/>
</dbReference>
<evidence type="ECO:0000256" key="2">
    <source>
        <dbReference type="ARBA" id="ARBA00022454"/>
    </source>
</evidence>
<dbReference type="STRING" id="196109.A0A136IZS8"/>
<keyword evidence="13" id="KW-1185">Reference proteome</keyword>
<feature type="compositionally biased region" description="Polar residues" evidence="9">
    <location>
        <begin position="753"/>
        <end position="767"/>
    </location>
</feature>
<evidence type="ECO:0000256" key="8">
    <source>
        <dbReference type="RuleBase" id="RU367107"/>
    </source>
</evidence>
<evidence type="ECO:0000256" key="1">
    <source>
        <dbReference type="ARBA" id="ARBA00010467"/>
    </source>
</evidence>
<dbReference type="PROSITE" id="PS50172">
    <property type="entry name" value="BRCT"/>
    <property type="match status" value="1"/>
</dbReference>
<evidence type="ECO:0000313" key="13">
    <source>
        <dbReference type="Proteomes" id="UP000070501"/>
    </source>
</evidence>
<dbReference type="SUPFAM" id="SSF46774">
    <property type="entry name" value="ARID-like"/>
    <property type="match status" value="1"/>
</dbReference>
<feature type="region of interest" description="Disordered" evidence="9">
    <location>
        <begin position="183"/>
        <end position="229"/>
    </location>
</feature>
<keyword evidence="2 8" id="KW-0158">Chromosome</keyword>
<dbReference type="InterPro" id="IPR015010">
    <property type="entry name" value="TERF2IP_Myb"/>
</dbReference>
<dbReference type="PANTHER" id="PTHR16466">
    <property type="entry name" value="TELOMERE REPEAT-BINDING FACTOR 2-INTERACTING PROTEIN 1"/>
    <property type="match status" value="1"/>
</dbReference>
<feature type="region of interest" description="Disordered" evidence="9">
    <location>
        <begin position="319"/>
        <end position="408"/>
    </location>
</feature>
<dbReference type="Pfam" id="PF08914">
    <property type="entry name" value="Myb_Rap1"/>
    <property type="match status" value="2"/>
</dbReference>
<feature type="compositionally biased region" description="Polar residues" evidence="9">
    <location>
        <begin position="204"/>
        <end position="219"/>
    </location>
</feature>
<feature type="domain" description="ARID" evidence="11">
    <location>
        <begin position="422"/>
        <end position="512"/>
    </location>
</feature>
<keyword evidence="7 8" id="KW-0539">Nucleus</keyword>
<dbReference type="SUPFAM" id="SSF46689">
    <property type="entry name" value="Homeodomain-like"/>
    <property type="match status" value="2"/>
</dbReference>
<dbReference type="PANTHER" id="PTHR16466:SF6">
    <property type="entry name" value="TELOMERIC REPEAT-BINDING FACTOR 2-INTERACTING PROTEIN 1"/>
    <property type="match status" value="1"/>
</dbReference>
<keyword evidence="3 8" id="KW-0779">Telomere</keyword>
<dbReference type="InterPro" id="IPR021661">
    <property type="entry name" value="Rap1_C"/>
</dbReference>
<dbReference type="Proteomes" id="UP000070501">
    <property type="component" value="Unassembled WGS sequence"/>
</dbReference>
<evidence type="ECO:0000256" key="6">
    <source>
        <dbReference type="ARBA" id="ARBA00023163"/>
    </source>
</evidence>
<reference evidence="13" key="1">
    <citation type="submission" date="2016-02" db="EMBL/GenBank/DDBJ databases">
        <title>Draft genome sequence of Microdochium bolleyi, a fungal endophyte of beachgrass.</title>
        <authorList>
            <consortium name="DOE Joint Genome Institute"/>
            <person name="David A.S."/>
            <person name="May G."/>
            <person name="Haridas S."/>
            <person name="Lim J."/>
            <person name="Wang M."/>
            <person name="Labutti K."/>
            <person name="Lipzen A."/>
            <person name="Barry K."/>
            <person name="Grigoriev I.V."/>
        </authorList>
    </citation>
    <scope>NUCLEOTIDE SEQUENCE [LARGE SCALE GENOMIC DNA]</scope>
    <source>
        <strain evidence="13">J235TASD1</strain>
    </source>
</reference>
<dbReference type="InterPro" id="IPR001357">
    <property type="entry name" value="BRCT_dom"/>
</dbReference>
<dbReference type="PROSITE" id="PS51011">
    <property type="entry name" value="ARID"/>
    <property type="match status" value="1"/>
</dbReference>
<comment type="similarity">
    <text evidence="1 8">Belongs to the RAP1 family.</text>
</comment>
<feature type="compositionally biased region" description="Acidic residues" evidence="9">
    <location>
        <begin position="634"/>
        <end position="643"/>
    </location>
</feature>
<evidence type="ECO:0000256" key="5">
    <source>
        <dbReference type="ARBA" id="ARBA00023159"/>
    </source>
</evidence>
<dbReference type="SMART" id="SM01014">
    <property type="entry name" value="ARID"/>
    <property type="match status" value="1"/>
</dbReference>
<gene>
    <name evidence="12" type="ORF">Micbo1qcDRAFT_234461</name>
</gene>
<accession>A0A136IZS8</accession>
<dbReference type="GO" id="GO:0010833">
    <property type="term" value="P:telomere maintenance via telomere lengthening"/>
    <property type="evidence" value="ECO:0007669"/>
    <property type="project" value="UniProtKB-UniRule"/>
</dbReference>
<dbReference type="Pfam" id="PF16589">
    <property type="entry name" value="BRCT_2"/>
    <property type="match status" value="1"/>
</dbReference>
<comment type="subunit">
    <text evidence="8">Homodimer.</text>
</comment>
<dbReference type="AlphaFoldDB" id="A0A136IZS8"/>
<dbReference type="CDD" id="cd16100">
    <property type="entry name" value="ARID"/>
    <property type="match status" value="1"/>
</dbReference>
<protein>
    <recommendedName>
        <fullName evidence="8">DNA-binding protein RAP1</fullName>
    </recommendedName>
</protein>
<dbReference type="InterPro" id="IPR009057">
    <property type="entry name" value="Homeodomain-like_sf"/>
</dbReference>
<feature type="region of interest" description="Disordered" evidence="9">
    <location>
        <begin position="633"/>
        <end position="793"/>
    </location>
</feature>
<evidence type="ECO:0000313" key="12">
    <source>
        <dbReference type="EMBL" id="KXJ90490.1"/>
    </source>
</evidence>
<organism evidence="12 13">
    <name type="scientific">Microdochium bolleyi</name>
    <dbReference type="NCBI Taxonomy" id="196109"/>
    <lineage>
        <taxon>Eukaryota</taxon>
        <taxon>Fungi</taxon>
        <taxon>Dikarya</taxon>
        <taxon>Ascomycota</taxon>
        <taxon>Pezizomycotina</taxon>
        <taxon>Sordariomycetes</taxon>
        <taxon>Xylariomycetidae</taxon>
        <taxon>Xylariales</taxon>
        <taxon>Microdochiaceae</taxon>
        <taxon>Microdochium</taxon>
    </lineage>
</organism>
<dbReference type="InParanoid" id="A0A136IZS8"/>
<dbReference type="OrthoDB" id="435460at2759"/>
<dbReference type="GO" id="GO:0031848">
    <property type="term" value="P:protection from non-homologous end joining at telomere"/>
    <property type="evidence" value="ECO:0007669"/>
    <property type="project" value="TreeGrafter"/>
</dbReference>
<dbReference type="GO" id="GO:0042162">
    <property type="term" value="F:telomeric DNA binding"/>
    <property type="evidence" value="ECO:0007669"/>
    <property type="project" value="TreeGrafter"/>
</dbReference>
<evidence type="ECO:0000256" key="3">
    <source>
        <dbReference type="ARBA" id="ARBA00022895"/>
    </source>
</evidence>
<evidence type="ECO:0000259" key="10">
    <source>
        <dbReference type="PROSITE" id="PS50172"/>
    </source>
</evidence>
<keyword evidence="5" id="KW-0010">Activator</keyword>
<comment type="subcellular location">
    <subcellularLocation>
        <location evidence="8">Nucleus</location>
    </subcellularLocation>
    <subcellularLocation>
        <location evidence="8">Chromosome</location>
        <location evidence="8">Telomere</location>
    </subcellularLocation>
</comment>
<feature type="compositionally biased region" description="Polar residues" evidence="9">
    <location>
        <begin position="727"/>
        <end position="736"/>
    </location>
</feature>
<dbReference type="InterPro" id="IPR036431">
    <property type="entry name" value="ARID_dom_sf"/>
</dbReference>
<dbReference type="InterPro" id="IPR001606">
    <property type="entry name" value="ARID_dom"/>
</dbReference>
<evidence type="ECO:0000256" key="4">
    <source>
        <dbReference type="ARBA" id="ARBA00023015"/>
    </source>
</evidence>
<dbReference type="CDD" id="cd11655">
    <property type="entry name" value="rap1_myb-like"/>
    <property type="match status" value="2"/>
</dbReference>
<feature type="region of interest" description="Disordered" evidence="9">
    <location>
        <begin position="515"/>
        <end position="620"/>
    </location>
</feature>
<keyword evidence="6" id="KW-0804">Transcription</keyword>
<feature type="compositionally biased region" description="Low complexity" evidence="9">
    <location>
        <begin position="373"/>
        <end position="386"/>
    </location>
</feature>
<sequence>MPITYHNVRPTTNAGAGTIFKDITFWVAQRITDRNQLLSAIKDNGGTIKALDRLADVKITDLARDPAPGSVSYKWIEDCLKEGTVLPKDDYMCTAGTSAPRPAAGPNRRGIRVPFTAEEDRFLTAWVIKHEHKGFATAGNVIFERLANENPRHTYQSWRDHWVKQLTKRPRIDISQEELDAIKIPEGKPASRAAPSASIPPPTTQGSPSASRSTNSAATQHAAIRAKYTPEEDTELLERYFEVTHNPKLNKQANLYNELADRHPQHTAQSWRDRLIKTIESKIKEKLETTLDDLGKENIPHLVQWLHSHRQSASSFWEVADPGSTMRDDPTPARSTAETKVQTRASTRRRAEASEPPTEQQETQSLPTDAQESSRPSSPVSRRIPSQTPTRATASVHAESPQLPMRPAMPRVVHEKQLSGEERERAEFYADYNVFVEATNQKPMHFPSVAGHSFQLWDLWREVMALQMDPAQRDWQLVTENLGIDWNEHPEAPQHVELIYMQNLSLFEEATQHFDDSDGDVATSEAPVPSSPPSLHQRKRPVEAECPSRSDSPTPRKRRRYERDSEIPSTPDDKTGTSHLRHPNGDLHDEEEDELRSLPDIENPQAGNAEPETQDFAYETAMEAKETQYYDAMEQGDGDDDLIDMTPSQQLMLESDSMQPPDPPTSPQRGAAPAATVEDKATPTPRRVPRTPFLNDDSDRETTPLAKFKQPWVEKDAPTSKRRSLPKSWSNTKSIGQPQTQTDDKTTPRQTTAESSVSRNTNDTTGATARPSATKPPAPRAQQQHPQQQDEASKVEEIIAAHVSETFPRDTVIRAMHATTWNKQLGRIVMDLIREGKGIPEHARGVWTAKDDEYLLRIMAADESGTCGEGGARAVVLSEKEKKRLDRARRVIENKHRLTAEDVQDPDMLIASRKRFLRQDERSPWRVTQ</sequence>